<keyword evidence="2" id="KW-1185">Reference proteome</keyword>
<reference evidence="1 2" key="1">
    <citation type="submission" date="2021-01" db="EMBL/GenBank/DDBJ databases">
        <title>Whole genome shotgun sequence of Actinoplanes palleronii NBRC 14916.</title>
        <authorList>
            <person name="Komaki H."/>
            <person name="Tamura T."/>
        </authorList>
    </citation>
    <scope>NUCLEOTIDE SEQUENCE [LARGE SCALE GENOMIC DNA]</scope>
    <source>
        <strain evidence="1 2">NBRC 14916</strain>
    </source>
</reference>
<gene>
    <name evidence="1" type="ORF">Apa02nite_091420</name>
</gene>
<organism evidence="1 2">
    <name type="scientific">Actinoplanes palleronii</name>
    <dbReference type="NCBI Taxonomy" id="113570"/>
    <lineage>
        <taxon>Bacteria</taxon>
        <taxon>Bacillati</taxon>
        <taxon>Actinomycetota</taxon>
        <taxon>Actinomycetes</taxon>
        <taxon>Micromonosporales</taxon>
        <taxon>Micromonosporaceae</taxon>
        <taxon>Actinoplanes</taxon>
    </lineage>
</organism>
<evidence type="ECO:0000313" key="1">
    <source>
        <dbReference type="EMBL" id="GIE73034.1"/>
    </source>
</evidence>
<evidence type="ECO:0000313" key="2">
    <source>
        <dbReference type="Proteomes" id="UP000624709"/>
    </source>
</evidence>
<sequence length="51" mass="5664">MADTDPFGQQAAHWAWWAPFCDADSAGYLDPEPAVQLLADMVDFRPPTPFP</sequence>
<name>A0ABQ4BQS6_9ACTN</name>
<proteinExistence type="predicted"/>
<dbReference type="Proteomes" id="UP000624709">
    <property type="component" value="Unassembled WGS sequence"/>
</dbReference>
<accession>A0ABQ4BQS6</accession>
<dbReference type="RefSeq" id="WP_203830689.1">
    <property type="nucleotide sequence ID" value="NZ_BAAATY010000057.1"/>
</dbReference>
<protein>
    <submittedName>
        <fullName evidence="1">Uncharacterized protein</fullName>
    </submittedName>
</protein>
<comment type="caution">
    <text evidence="1">The sequence shown here is derived from an EMBL/GenBank/DDBJ whole genome shotgun (WGS) entry which is preliminary data.</text>
</comment>
<dbReference type="EMBL" id="BOMS01000163">
    <property type="protein sequence ID" value="GIE73034.1"/>
    <property type="molecule type" value="Genomic_DNA"/>
</dbReference>